<dbReference type="RefSeq" id="WP_135649184.1">
    <property type="nucleotide sequence ID" value="NZ_RQGF01000023.1"/>
</dbReference>
<reference evidence="1" key="1">
    <citation type="journal article" date="2019" name="PLoS Negl. Trop. Dis.">
        <title>Revisiting the worldwide diversity of Leptospira species in the environment.</title>
        <authorList>
            <person name="Vincent A.T."/>
            <person name="Schiettekatte O."/>
            <person name="Bourhy P."/>
            <person name="Veyrier F.J."/>
            <person name="Picardeau M."/>
        </authorList>
    </citation>
    <scope>NUCLEOTIDE SEQUENCE [LARGE SCALE GENOMIC DNA]</scope>
    <source>
        <strain evidence="1">201702455</strain>
    </source>
</reference>
<dbReference type="EMBL" id="RQGF01000023">
    <property type="protein sequence ID" value="TGL62022.1"/>
    <property type="molecule type" value="Genomic_DNA"/>
</dbReference>
<organism evidence="1 2">
    <name type="scientific">Leptospira sarikeiensis</name>
    <dbReference type="NCBI Taxonomy" id="2484943"/>
    <lineage>
        <taxon>Bacteria</taxon>
        <taxon>Pseudomonadati</taxon>
        <taxon>Spirochaetota</taxon>
        <taxon>Spirochaetia</taxon>
        <taxon>Leptospirales</taxon>
        <taxon>Leptospiraceae</taxon>
        <taxon>Leptospira</taxon>
    </lineage>
</organism>
<dbReference type="Proteomes" id="UP000297762">
    <property type="component" value="Unassembled WGS sequence"/>
</dbReference>
<evidence type="ECO:0000313" key="2">
    <source>
        <dbReference type="Proteomes" id="UP000297762"/>
    </source>
</evidence>
<evidence type="ECO:0000313" key="1">
    <source>
        <dbReference type="EMBL" id="TGL62022.1"/>
    </source>
</evidence>
<keyword evidence="2" id="KW-1185">Reference proteome</keyword>
<proteinExistence type="predicted"/>
<sequence>MSISPSKQHRYELIYIDEIRFGPPYYSLKINGKLLRNRIFGEVAKWSNDSRYLAVQEWLTIDYAEGPITRVMLFDMEANKYTTFKELEKGFVEKFRFINDQLIYLCDYNNRKRTNEEVRIELGSIKKWYSMKLCMVASLNYRLWRIASSLLRNSRSG</sequence>
<dbReference type="AlphaFoldDB" id="A0A4R9K8M7"/>
<name>A0A4R9K8M7_9LEPT</name>
<accession>A0A4R9K8M7</accession>
<dbReference type="OrthoDB" id="1433180at2"/>
<protein>
    <submittedName>
        <fullName evidence="1">Uncharacterized protein</fullName>
    </submittedName>
</protein>
<comment type="caution">
    <text evidence="1">The sequence shown here is derived from an EMBL/GenBank/DDBJ whole genome shotgun (WGS) entry which is preliminary data.</text>
</comment>
<gene>
    <name evidence="1" type="ORF">EHQ64_09140</name>
</gene>